<protein>
    <submittedName>
        <fullName evidence="1">Uncharacterized protein</fullName>
    </submittedName>
</protein>
<evidence type="ECO:0000313" key="2">
    <source>
        <dbReference type="Proteomes" id="UP000027195"/>
    </source>
</evidence>
<dbReference type="Proteomes" id="UP000027195">
    <property type="component" value="Unassembled WGS sequence"/>
</dbReference>
<dbReference type="InParanoid" id="A0A067NAW2"/>
<evidence type="ECO:0000313" key="1">
    <source>
        <dbReference type="EMBL" id="KDQ21257.1"/>
    </source>
</evidence>
<name>A0A067NAW2_BOTB1</name>
<gene>
    <name evidence="1" type="ORF">BOTBODRAFT_60998</name>
</gene>
<dbReference type="HOGENOM" id="CLU_1294185_0_0_1"/>
<sequence length="213" mass="23376">MWTHKDNFQALRQKGIALLHRASVLSGRAAAGCPMDEAMWDDITATCRATLAFARGLPDFRLPEYDVHNPDAIGSILAIAHAAAYSAVIQVHGIVALAQPLAREEQLKAAKRAMVIVKEMSTARPSYIPHFFGWALAPIHKFLLREKMQLEELHHEAGAAAVQSDLNALSHTLRRVGELYPIPASVLAEMLDRNVETLKLEMVGKQMNLSGGP</sequence>
<dbReference type="OrthoDB" id="2309723at2759"/>
<dbReference type="AlphaFoldDB" id="A0A067NAW2"/>
<reference evidence="2" key="1">
    <citation type="journal article" date="2014" name="Proc. Natl. Acad. Sci. U.S.A.">
        <title>Extensive sampling of basidiomycete genomes demonstrates inadequacy of the white-rot/brown-rot paradigm for wood decay fungi.</title>
        <authorList>
            <person name="Riley R."/>
            <person name="Salamov A.A."/>
            <person name="Brown D.W."/>
            <person name="Nagy L.G."/>
            <person name="Floudas D."/>
            <person name="Held B.W."/>
            <person name="Levasseur A."/>
            <person name="Lombard V."/>
            <person name="Morin E."/>
            <person name="Otillar R."/>
            <person name="Lindquist E.A."/>
            <person name="Sun H."/>
            <person name="LaButti K.M."/>
            <person name="Schmutz J."/>
            <person name="Jabbour D."/>
            <person name="Luo H."/>
            <person name="Baker S.E."/>
            <person name="Pisabarro A.G."/>
            <person name="Walton J.D."/>
            <person name="Blanchette R.A."/>
            <person name="Henrissat B."/>
            <person name="Martin F."/>
            <person name="Cullen D."/>
            <person name="Hibbett D.S."/>
            <person name="Grigoriev I.V."/>
        </authorList>
    </citation>
    <scope>NUCLEOTIDE SEQUENCE [LARGE SCALE GENOMIC DNA]</scope>
    <source>
        <strain evidence="2">FD-172 SS1</strain>
    </source>
</reference>
<organism evidence="1 2">
    <name type="scientific">Botryobasidium botryosum (strain FD-172 SS1)</name>
    <dbReference type="NCBI Taxonomy" id="930990"/>
    <lineage>
        <taxon>Eukaryota</taxon>
        <taxon>Fungi</taxon>
        <taxon>Dikarya</taxon>
        <taxon>Basidiomycota</taxon>
        <taxon>Agaricomycotina</taxon>
        <taxon>Agaricomycetes</taxon>
        <taxon>Cantharellales</taxon>
        <taxon>Botryobasidiaceae</taxon>
        <taxon>Botryobasidium</taxon>
    </lineage>
</organism>
<dbReference type="EMBL" id="KL198016">
    <property type="protein sequence ID" value="KDQ21257.1"/>
    <property type="molecule type" value="Genomic_DNA"/>
</dbReference>
<accession>A0A067NAW2</accession>
<proteinExistence type="predicted"/>
<keyword evidence="2" id="KW-1185">Reference proteome</keyword>